<dbReference type="InterPro" id="IPR015966">
    <property type="entry name" value="tRNA_lig_kin_fungi"/>
</dbReference>
<accession>A0AAD5S719</accession>
<evidence type="ECO:0000259" key="2">
    <source>
        <dbReference type="Pfam" id="PF09511"/>
    </source>
</evidence>
<dbReference type="InterPro" id="IPR027417">
    <property type="entry name" value="P-loop_NTPase"/>
</dbReference>
<dbReference type="Pfam" id="PF08303">
    <property type="entry name" value="tRNA_lig_kinase"/>
    <property type="match status" value="1"/>
</dbReference>
<dbReference type="GO" id="GO:0003972">
    <property type="term" value="F:RNA ligase (ATP) activity"/>
    <property type="evidence" value="ECO:0007669"/>
    <property type="project" value="InterPro"/>
</dbReference>
<dbReference type="AlphaFoldDB" id="A0AAD5S719"/>
<dbReference type="PANTHER" id="PTHR32004:SF1">
    <property type="entry name" value="TRNA LIGASE"/>
    <property type="match status" value="1"/>
</dbReference>
<evidence type="ECO:0000313" key="3">
    <source>
        <dbReference type="EMBL" id="KAJ3048089.1"/>
    </source>
</evidence>
<evidence type="ECO:0000259" key="1">
    <source>
        <dbReference type="Pfam" id="PF08303"/>
    </source>
</evidence>
<dbReference type="GO" id="GO:0005524">
    <property type="term" value="F:ATP binding"/>
    <property type="evidence" value="ECO:0007669"/>
    <property type="project" value="InterPro"/>
</dbReference>
<feature type="domain" description="tRNA ligase kinase" evidence="1">
    <location>
        <begin position="207"/>
        <end position="359"/>
    </location>
</feature>
<organism evidence="3 4">
    <name type="scientific">Rhizophlyctis rosea</name>
    <dbReference type="NCBI Taxonomy" id="64517"/>
    <lineage>
        <taxon>Eukaryota</taxon>
        <taxon>Fungi</taxon>
        <taxon>Fungi incertae sedis</taxon>
        <taxon>Chytridiomycota</taxon>
        <taxon>Chytridiomycota incertae sedis</taxon>
        <taxon>Chytridiomycetes</taxon>
        <taxon>Rhizophlyctidales</taxon>
        <taxon>Rhizophlyctidaceae</taxon>
        <taxon>Rhizophlyctis</taxon>
    </lineage>
</organism>
<evidence type="ECO:0008006" key="5">
    <source>
        <dbReference type="Google" id="ProtNLM"/>
    </source>
</evidence>
<dbReference type="Gene3D" id="3.40.50.300">
    <property type="entry name" value="P-loop containing nucleotide triphosphate hydrolases"/>
    <property type="match status" value="1"/>
</dbReference>
<feature type="non-terminal residue" evidence="3">
    <location>
        <position position="699"/>
    </location>
</feature>
<gene>
    <name evidence="3" type="ORF">HK097_010904</name>
</gene>
<dbReference type="GO" id="GO:0006388">
    <property type="term" value="P:tRNA splicing, via endonucleolytic cleavage and ligation"/>
    <property type="evidence" value="ECO:0007669"/>
    <property type="project" value="InterPro"/>
</dbReference>
<feature type="domain" description="T4 RNA ligase 1-like N-terminal" evidence="2">
    <location>
        <begin position="32"/>
        <end position="80"/>
    </location>
</feature>
<comment type="caution">
    <text evidence="3">The sequence shown here is derived from an EMBL/GenBank/DDBJ whole genome shotgun (WGS) entry which is preliminary data.</text>
</comment>
<protein>
    <recommendedName>
        <fullName evidence="5">tRNA ligase</fullName>
    </recommendedName>
</protein>
<dbReference type="Pfam" id="PF09511">
    <property type="entry name" value="RNA_lig_T4_1"/>
    <property type="match status" value="1"/>
</dbReference>
<dbReference type="Proteomes" id="UP001212841">
    <property type="component" value="Unassembled WGS sequence"/>
</dbReference>
<keyword evidence="4" id="KW-1185">Reference proteome</keyword>
<dbReference type="PANTHER" id="PTHR32004">
    <property type="entry name" value="TRNA LIGASE"/>
    <property type="match status" value="1"/>
</dbReference>
<evidence type="ECO:0000313" key="4">
    <source>
        <dbReference type="Proteomes" id="UP001212841"/>
    </source>
</evidence>
<dbReference type="InterPro" id="IPR019039">
    <property type="entry name" value="T4-Rnl1-like_N"/>
</dbReference>
<dbReference type="GO" id="GO:0005634">
    <property type="term" value="C:nucleus"/>
    <property type="evidence" value="ECO:0007669"/>
    <property type="project" value="TreeGrafter"/>
</dbReference>
<sequence>YHHSVIRVTQRLRGKDASDGCSKADNKGEVTREVVAFTDNVRQTGSYGGRAVEGFVVRCHDRNRPSDIRFFKVKYDEPYLMFRVWGQVTNHILSLQGMDNIVLRFELTRKYVEWLRRNLQTRPELFADFRQQKGIIRARDMFLKETNISGIGQHIVEEPRRTTQDTAMLLSTVDLDEEKKLRDELNRERRAATHNNGRPSPEERNKLLMIACIGAGKTTLARILKNLYANIEHIQSDNCRSKVIFANNVMGAFEKFEVVIADKNNHQSVHRQDVTRRFKKKYPLGNVVALDWQIEKMNMTECMRFSEERLIKRAENHQTLNPTQTTEFRKILTDFITKRQPLNLNSPCEKLIDRTIRLNFVDDPRVHIAAICSALDWSMPTIETLDAAVTNAFAQNDTGPVESTPLWKKLGLKPWPFVVLARLGECGEKALEPKYDFGMVSCKSNADKKSLIVSLAGRKYNDREILLVEPEKFDERVPKAAQATGTKRKAEIIGGAGIDSKRSRTRPAEHRDPRPYLPSIHKELTHELFRYKLYALECKRKGKTTQTQRVTPADLHPTSFICSLIVHQVTLADLICRYVKYPDNPIPRNVIRQALEHCNRNAVFDYDKDYGVLFRGGPTDINFDLTTTCALVLALPSRDTFWQAFDAEVEKLAGKCLEFIRANRNGQGHVPPELWRLIILQSKLPVSRLDKKSGSCILS</sequence>
<dbReference type="SUPFAM" id="SSF52540">
    <property type="entry name" value="P-loop containing nucleoside triphosphate hydrolases"/>
    <property type="match status" value="1"/>
</dbReference>
<reference evidence="3" key="1">
    <citation type="submission" date="2020-05" db="EMBL/GenBank/DDBJ databases">
        <title>Phylogenomic resolution of chytrid fungi.</title>
        <authorList>
            <person name="Stajich J.E."/>
            <person name="Amses K."/>
            <person name="Simmons R."/>
            <person name="Seto K."/>
            <person name="Myers J."/>
            <person name="Bonds A."/>
            <person name="Quandt C.A."/>
            <person name="Barry K."/>
            <person name="Liu P."/>
            <person name="Grigoriev I."/>
            <person name="Longcore J.E."/>
            <person name="James T.Y."/>
        </authorList>
    </citation>
    <scope>NUCLEOTIDE SEQUENCE</scope>
    <source>
        <strain evidence="3">JEL0318</strain>
    </source>
</reference>
<proteinExistence type="predicted"/>
<name>A0AAD5S719_9FUNG</name>
<dbReference type="EMBL" id="JADGJD010000850">
    <property type="protein sequence ID" value="KAJ3048089.1"/>
    <property type="molecule type" value="Genomic_DNA"/>
</dbReference>